<protein>
    <submittedName>
        <fullName evidence="2">Accessory factor UbiK family protein</fullName>
    </submittedName>
</protein>
<gene>
    <name evidence="2" type="ORF">FOM92_14310</name>
</gene>
<dbReference type="RefSeq" id="WP_143777493.1">
    <property type="nucleotide sequence ID" value="NZ_VKKU01000002.1"/>
</dbReference>
<dbReference type="Proteomes" id="UP000320160">
    <property type="component" value="Unassembled WGS sequence"/>
</dbReference>
<dbReference type="Pfam" id="PF04380">
    <property type="entry name" value="BMFP"/>
    <property type="match status" value="1"/>
</dbReference>
<dbReference type="InterPro" id="IPR007475">
    <property type="entry name" value="UbiK"/>
</dbReference>
<dbReference type="EMBL" id="VKKU01000002">
    <property type="protein sequence ID" value="TSB02275.1"/>
    <property type="molecule type" value="Genomic_DNA"/>
</dbReference>
<organism evidence="2 3">
    <name type="scientific">Sphingorhabdus contaminans</name>
    <dbReference type="NCBI Taxonomy" id="1343899"/>
    <lineage>
        <taxon>Bacteria</taxon>
        <taxon>Pseudomonadati</taxon>
        <taxon>Pseudomonadota</taxon>
        <taxon>Alphaproteobacteria</taxon>
        <taxon>Sphingomonadales</taxon>
        <taxon>Sphingomonadaceae</taxon>
        <taxon>Sphingorhabdus</taxon>
    </lineage>
</organism>
<accession>A0A553WC53</accession>
<keyword evidence="3" id="KW-1185">Reference proteome</keyword>
<evidence type="ECO:0000313" key="3">
    <source>
        <dbReference type="Proteomes" id="UP000320160"/>
    </source>
</evidence>
<sequence>MQSEKRIFDDLAKVLNGVAGTVAGMGREAEASMRERAREWAGGLDLVSREEFDAVKALAANARSEAEALGKRVAALEALLGAKAAPAAKSAPKAKATPKKPAAKK</sequence>
<comment type="caution">
    <text evidence="2">The sequence shown here is derived from an EMBL/GenBank/DDBJ whole genome shotgun (WGS) entry which is preliminary data.</text>
</comment>
<feature type="compositionally biased region" description="Basic residues" evidence="1">
    <location>
        <begin position="96"/>
        <end position="105"/>
    </location>
</feature>
<reference evidence="2 3" key="1">
    <citation type="submission" date="2019-07" db="EMBL/GenBank/DDBJ databases">
        <authorList>
            <person name="Park M."/>
        </authorList>
    </citation>
    <scope>NUCLEOTIDE SEQUENCE [LARGE SCALE GENOMIC DNA]</scope>
    <source>
        <strain evidence="2 3">KCTC32445</strain>
    </source>
</reference>
<dbReference type="AlphaFoldDB" id="A0A553WC53"/>
<evidence type="ECO:0000313" key="2">
    <source>
        <dbReference type="EMBL" id="TSB02275.1"/>
    </source>
</evidence>
<feature type="compositionally biased region" description="Low complexity" evidence="1">
    <location>
        <begin position="83"/>
        <end position="95"/>
    </location>
</feature>
<feature type="region of interest" description="Disordered" evidence="1">
    <location>
        <begin position="83"/>
        <end position="105"/>
    </location>
</feature>
<name>A0A553WC53_9SPHN</name>
<evidence type="ECO:0000256" key="1">
    <source>
        <dbReference type="SAM" id="MobiDB-lite"/>
    </source>
</evidence>
<proteinExistence type="predicted"/>